<sequence>MRALADRLDLDLGLRIGAMSHGTRQKVGIVQAFMHGPRR</sequence>
<name>A0A919KB21_9ACTN</name>
<reference evidence="1" key="1">
    <citation type="submission" date="2021-01" db="EMBL/GenBank/DDBJ databases">
        <title>Whole genome shotgun sequence of Actinoplanes rishiriensis NBRC 108556.</title>
        <authorList>
            <person name="Komaki H."/>
            <person name="Tamura T."/>
        </authorList>
    </citation>
    <scope>NUCLEOTIDE SEQUENCE</scope>
    <source>
        <strain evidence="1">NBRC 108556</strain>
    </source>
</reference>
<dbReference type="EMBL" id="BOMV01000119">
    <property type="protein sequence ID" value="GIF02073.1"/>
    <property type="molecule type" value="Genomic_DNA"/>
</dbReference>
<dbReference type="AlphaFoldDB" id="A0A919KB21"/>
<accession>A0A919KB21</accession>
<dbReference type="Proteomes" id="UP000636960">
    <property type="component" value="Unassembled WGS sequence"/>
</dbReference>
<gene>
    <name evidence="1" type="ORF">Ari01nite_95370</name>
</gene>
<comment type="caution">
    <text evidence="1">The sequence shown here is derived from an EMBL/GenBank/DDBJ whole genome shotgun (WGS) entry which is preliminary data.</text>
</comment>
<evidence type="ECO:0000313" key="2">
    <source>
        <dbReference type="Proteomes" id="UP000636960"/>
    </source>
</evidence>
<organism evidence="1 2">
    <name type="scientific">Paractinoplanes rishiriensis</name>
    <dbReference type="NCBI Taxonomy" id="1050105"/>
    <lineage>
        <taxon>Bacteria</taxon>
        <taxon>Bacillati</taxon>
        <taxon>Actinomycetota</taxon>
        <taxon>Actinomycetes</taxon>
        <taxon>Micromonosporales</taxon>
        <taxon>Micromonosporaceae</taxon>
        <taxon>Paractinoplanes</taxon>
    </lineage>
</organism>
<keyword evidence="2" id="KW-1185">Reference proteome</keyword>
<evidence type="ECO:0000313" key="1">
    <source>
        <dbReference type="EMBL" id="GIF02073.1"/>
    </source>
</evidence>
<proteinExistence type="predicted"/>
<protein>
    <submittedName>
        <fullName evidence="1">Uncharacterized protein</fullName>
    </submittedName>
</protein>